<evidence type="ECO:0000313" key="3">
    <source>
        <dbReference type="EMBL" id="KAG6761844.1"/>
    </source>
</evidence>
<keyword evidence="4" id="KW-1185">Reference proteome</keyword>
<evidence type="ECO:0000259" key="2">
    <source>
        <dbReference type="PROSITE" id="PS50006"/>
    </source>
</evidence>
<evidence type="ECO:0000256" key="1">
    <source>
        <dbReference type="SAM" id="MobiDB-lite"/>
    </source>
</evidence>
<accession>A0A8X8CPP8</accession>
<dbReference type="SMART" id="SM00240">
    <property type="entry name" value="FHA"/>
    <property type="match status" value="1"/>
</dbReference>
<evidence type="ECO:0000313" key="4">
    <source>
        <dbReference type="Proteomes" id="UP000886885"/>
    </source>
</evidence>
<feature type="domain" description="FHA" evidence="2">
    <location>
        <begin position="116"/>
        <end position="166"/>
    </location>
</feature>
<dbReference type="PROSITE" id="PS50006">
    <property type="entry name" value="FHA_DOMAIN"/>
    <property type="match status" value="1"/>
</dbReference>
<feature type="region of interest" description="Disordered" evidence="1">
    <location>
        <begin position="231"/>
        <end position="258"/>
    </location>
</feature>
<dbReference type="Proteomes" id="UP000886885">
    <property type="component" value="Chromosome 9D"/>
</dbReference>
<name>A0A8X8CPP8_POPTO</name>
<dbReference type="Pfam" id="PF00498">
    <property type="entry name" value="FHA"/>
    <property type="match status" value="1"/>
</dbReference>
<proteinExistence type="predicted"/>
<dbReference type="OrthoDB" id="687730at2759"/>
<reference evidence="3" key="1">
    <citation type="journal article" date="2020" name="bioRxiv">
        <title>Hybrid origin of Populus tomentosa Carr. identified through genome sequencing and phylogenomic analysis.</title>
        <authorList>
            <person name="An X."/>
            <person name="Gao K."/>
            <person name="Chen Z."/>
            <person name="Li J."/>
            <person name="Yang X."/>
            <person name="Yang X."/>
            <person name="Zhou J."/>
            <person name="Guo T."/>
            <person name="Zhao T."/>
            <person name="Huang S."/>
            <person name="Miao D."/>
            <person name="Khan W.U."/>
            <person name="Rao P."/>
            <person name="Ye M."/>
            <person name="Lei B."/>
            <person name="Liao W."/>
            <person name="Wang J."/>
            <person name="Ji L."/>
            <person name="Li Y."/>
            <person name="Guo B."/>
            <person name="Mustafa N.S."/>
            <person name="Li S."/>
            <person name="Yun Q."/>
            <person name="Keller S.R."/>
            <person name="Mao J."/>
            <person name="Zhang R."/>
            <person name="Strauss S.H."/>
        </authorList>
    </citation>
    <scope>NUCLEOTIDE SEQUENCE</scope>
    <source>
        <strain evidence="3">GM15</strain>
        <tissue evidence="3">Leaf</tissue>
    </source>
</reference>
<protein>
    <recommendedName>
        <fullName evidence="2">FHA domain-containing protein</fullName>
    </recommendedName>
</protein>
<dbReference type="InterPro" id="IPR050923">
    <property type="entry name" value="Cell_Proc_Reg/RNA_Proc"/>
</dbReference>
<feature type="compositionally biased region" description="Basic and acidic residues" evidence="1">
    <location>
        <begin position="237"/>
        <end position="247"/>
    </location>
</feature>
<dbReference type="EMBL" id="JAAWWB010000018">
    <property type="protein sequence ID" value="KAG6761844.1"/>
    <property type="molecule type" value="Genomic_DNA"/>
</dbReference>
<dbReference type="PANTHER" id="PTHR23308">
    <property type="entry name" value="NUCLEAR INHIBITOR OF PROTEIN PHOSPHATASE-1"/>
    <property type="match status" value="1"/>
</dbReference>
<sequence>MELAKMNITTQSLSHAKLPGCSTSLATPIFHSKASLLAHNSITFQSPKNFFTQLQGVRIKAKKQRSLGAVHASGADSTLTDVEERWLLVPVGDGDSGHIGFKVKMPDAFEIASSEVTVGRLPDKADMVIPVATVSALHARIQNKGGNLVVTDLDSTNGTFIDKKRLPPGASVSVSPGSRITFEKLAEQLRSLRQTENFDSSIGRRKIQLPFISTRRDTHLAMFLVSKLAKVESAPSKSEESQDKVEIDSPTESNETAD</sequence>
<comment type="caution">
    <text evidence="3">The sequence shown here is derived from an EMBL/GenBank/DDBJ whole genome shotgun (WGS) entry which is preliminary data.</text>
</comment>
<organism evidence="3 4">
    <name type="scientific">Populus tomentosa</name>
    <name type="common">Chinese white poplar</name>
    <dbReference type="NCBI Taxonomy" id="118781"/>
    <lineage>
        <taxon>Eukaryota</taxon>
        <taxon>Viridiplantae</taxon>
        <taxon>Streptophyta</taxon>
        <taxon>Embryophyta</taxon>
        <taxon>Tracheophyta</taxon>
        <taxon>Spermatophyta</taxon>
        <taxon>Magnoliopsida</taxon>
        <taxon>eudicotyledons</taxon>
        <taxon>Gunneridae</taxon>
        <taxon>Pentapetalae</taxon>
        <taxon>rosids</taxon>
        <taxon>fabids</taxon>
        <taxon>Malpighiales</taxon>
        <taxon>Salicaceae</taxon>
        <taxon>Saliceae</taxon>
        <taxon>Populus</taxon>
    </lineage>
</organism>
<dbReference type="AlphaFoldDB" id="A0A8X8CPP8"/>
<dbReference type="CDD" id="cd00060">
    <property type="entry name" value="FHA"/>
    <property type="match status" value="1"/>
</dbReference>
<dbReference type="InterPro" id="IPR000253">
    <property type="entry name" value="FHA_dom"/>
</dbReference>
<dbReference type="FunFam" id="2.60.200.20:FF:000063">
    <property type="entry name" value="Predicted protein"/>
    <property type="match status" value="1"/>
</dbReference>
<gene>
    <name evidence="3" type="ORF">POTOM_035083</name>
</gene>